<evidence type="ECO:0008006" key="4">
    <source>
        <dbReference type="Google" id="ProtNLM"/>
    </source>
</evidence>
<dbReference type="Proteomes" id="UP001367508">
    <property type="component" value="Unassembled WGS sequence"/>
</dbReference>
<keyword evidence="1" id="KW-0472">Membrane</keyword>
<dbReference type="GO" id="GO:0016020">
    <property type="term" value="C:membrane"/>
    <property type="evidence" value="ECO:0007669"/>
    <property type="project" value="TreeGrafter"/>
</dbReference>
<keyword evidence="1" id="KW-1133">Transmembrane helix</keyword>
<organism evidence="2 3">
    <name type="scientific">Canavalia gladiata</name>
    <name type="common">Sword bean</name>
    <name type="synonym">Dolichos gladiatus</name>
    <dbReference type="NCBI Taxonomy" id="3824"/>
    <lineage>
        <taxon>Eukaryota</taxon>
        <taxon>Viridiplantae</taxon>
        <taxon>Streptophyta</taxon>
        <taxon>Embryophyta</taxon>
        <taxon>Tracheophyta</taxon>
        <taxon>Spermatophyta</taxon>
        <taxon>Magnoliopsida</taxon>
        <taxon>eudicotyledons</taxon>
        <taxon>Gunneridae</taxon>
        <taxon>Pentapetalae</taxon>
        <taxon>rosids</taxon>
        <taxon>fabids</taxon>
        <taxon>Fabales</taxon>
        <taxon>Fabaceae</taxon>
        <taxon>Papilionoideae</taxon>
        <taxon>50 kb inversion clade</taxon>
        <taxon>NPAAA clade</taxon>
        <taxon>indigoferoid/millettioid clade</taxon>
        <taxon>Phaseoleae</taxon>
        <taxon>Canavalia</taxon>
    </lineage>
</organism>
<dbReference type="Gene3D" id="3.30.40.10">
    <property type="entry name" value="Zinc/RING finger domain, C3HC4 (zinc finger)"/>
    <property type="match status" value="1"/>
</dbReference>
<evidence type="ECO:0000256" key="1">
    <source>
        <dbReference type="SAM" id="Phobius"/>
    </source>
</evidence>
<dbReference type="InterPro" id="IPR033275">
    <property type="entry name" value="MARCH-like"/>
</dbReference>
<name>A0AAN9LVT2_CANGL</name>
<proteinExistence type="predicted"/>
<dbReference type="GO" id="GO:0016567">
    <property type="term" value="P:protein ubiquitination"/>
    <property type="evidence" value="ECO:0007669"/>
    <property type="project" value="TreeGrafter"/>
</dbReference>
<evidence type="ECO:0000313" key="2">
    <source>
        <dbReference type="EMBL" id="KAK7340538.1"/>
    </source>
</evidence>
<evidence type="ECO:0000313" key="3">
    <source>
        <dbReference type="Proteomes" id="UP001367508"/>
    </source>
</evidence>
<dbReference type="InterPro" id="IPR013083">
    <property type="entry name" value="Znf_RING/FYVE/PHD"/>
</dbReference>
<comment type="caution">
    <text evidence="2">The sequence shown here is derived from an EMBL/GenBank/DDBJ whole genome shotgun (WGS) entry which is preliminary data.</text>
</comment>
<keyword evidence="3" id="KW-1185">Reference proteome</keyword>
<gene>
    <name evidence="2" type="ORF">VNO77_21244</name>
</gene>
<dbReference type="GO" id="GO:0004842">
    <property type="term" value="F:ubiquitin-protein transferase activity"/>
    <property type="evidence" value="ECO:0007669"/>
    <property type="project" value="TreeGrafter"/>
</dbReference>
<dbReference type="PANTHER" id="PTHR23012:SF213">
    <property type="entry name" value="RING-VARIANT DOMAIN PROTEIN"/>
    <property type="match status" value="1"/>
</dbReference>
<dbReference type="AlphaFoldDB" id="A0AAN9LVT2"/>
<reference evidence="2 3" key="1">
    <citation type="submission" date="2024-01" db="EMBL/GenBank/DDBJ databases">
        <title>The genomes of 5 underutilized Papilionoideae crops provide insights into root nodulation and disease resistanc.</title>
        <authorList>
            <person name="Jiang F."/>
        </authorList>
    </citation>
    <scope>NUCLEOTIDE SEQUENCE [LARGE SCALE GENOMIC DNA]</scope>
    <source>
        <strain evidence="2">LVBAO_FW01</strain>
        <tissue evidence="2">Leaves</tissue>
    </source>
</reference>
<accession>A0AAN9LVT2</accession>
<dbReference type="EMBL" id="JAYMYQ010000004">
    <property type="protein sequence ID" value="KAK7340538.1"/>
    <property type="molecule type" value="Genomic_DNA"/>
</dbReference>
<sequence length="216" mass="24001">MLSLEMQVDNMRDHVTISPEKFLKTQGQGSLTSQHHIAIPIEELTASLEAASIKSPVTDANTNIEKPEEQAEQTEDMGECRYCHEEDFVSKLETPCSCNGSLKPYYPNYPLPEPPSDDDTDISEEWTISGTNTRIQSPLLVAEHATNRLIASMNKDFSLRNPSGGVIFGTALLIFVAVLVINDAYNNAPPKEDKFSHALYCLQRSCQEKKKASILL</sequence>
<keyword evidence="1" id="KW-0812">Transmembrane</keyword>
<dbReference type="PANTHER" id="PTHR23012">
    <property type="entry name" value="RING/FYVE/PHD ZINC FINGER DOMAIN-CONTAINING"/>
    <property type="match status" value="1"/>
</dbReference>
<feature type="transmembrane region" description="Helical" evidence="1">
    <location>
        <begin position="163"/>
        <end position="181"/>
    </location>
</feature>
<protein>
    <recommendedName>
        <fullName evidence="4">RING-CH-type domain-containing protein</fullName>
    </recommendedName>
</protein>